<dbReference type="RefSeq" id="WP_046280459.1">
    <property type="nucleotide sequence ID" value="NZ_LATL02000200.1"/>
</dbReference>
<protein>
    <submittedName>
        <fullName evidence="4">Filamentous hemagglutinin</fullName>
    </submittedName>
</protein>
<dbReference type="Proteomes" id="UP000033607">
    <property type="component" value="Unassembled WGS sequence"/>
</dbReference>
<dbReference type="SUPFAM" id="SSF51126">
    <property type="entry name" value="Pectin lyase-like"/>
    <property type="match status" value="3"/>
</dbReference>
<comment type="caution">
    <text evidence="4">The sequence shown here is derived from an EMBL/GenBank/DDBJ whole genome shotgun (WGS) entry which is preliminary data.</text>
</comment>
<organism evidence="4 5">
    <name type="scientific">Limnoraphis robusta CS-951</name>
    <dbReference type="NCBI Taxonomy" id="1637645"/>
    <lineage>
        <taxon>Bacteria</taxon>
        <taxon>Bacillati</taxon>
        <taxon>Cyanobacteriota</taxon>
        <taxon>Cyanophyceae</taxon>
        <taxon>Oscillatoriophycideae</taxon>
        <taxon>Oscillatoriales</taxon>
        <taxon>Sirenicapillariaceae</taxon>
        <taxon>Limnoraphis</taxon>
    </lineage>
</organism>
<dbReference type="AlphaFoldDB" id="A0A0F5YBM2"/>
<evidence type="ECO:0000256" key="2">
    <source>
        <dbReference type="SAM" id="SignalP"/>
    </source>
</evidence>
<dbReference type="InterPro" id="IPR008638">
    <property type="entry name" value="FhaB/CdiA-like_TPS"/>
</dbReference>
<dbReference type="SMART" id="SM00912">
    <property type="entry name" value="Haemagg_act"/>
    <property type="match status" value="1"/>
</dbReference>
<dbReference type="InterPro" id="IPR011050">
    <property type="entry name" value="Pectin_lyase_fold/virulence"/>
</dbReference>
<feature type="domain" description="Filamentous haemagglutinin FhaB/tRNA nuclease CdiA-like TPS" evidence="3">
    <location>
        <begin position="29"/>
        <end position="140"/>
    </location>
</feature>
<evidence type="ECO:0000313" key="4">
    <source>
        <dbReference type="EMBL" id="KKD36294.1"/>
    </source>
</evidence>
<evidence type="ECO:0000313" key="5">
    <source>
        <dbReference type="Proteomes" id="UP000033607"/>
    </source>
</evidence>
<sequence>MGNLLLKTLTILPILGIFSSVATAQIIPDQTLPNNTIVTPEANIFRVEGGTQAGGNLFHSFQDFSIQTGTAIFFNNAVNIQNIISRVTGGNFSLIDGLIQANGTANLFLLNPNGIIFGPNAQLNIGGSFISSTANNLIFNDGTVFSAVDSQNPPLLSVNVPLGLQLGSNPGLITNRSQAIGIGLDFNPAPTGLQVQPGQNITLVAGNLHLDGGNLTAFGGQIELGTVRNGVWQLGSGTSPTAANLGRILLSNNSQVTTSGLSGGAINLQTGNITITGGSGLAANTLGNFDGNGINIQASEVNLQNKAFLSASTFLGTGAAGGITINADKVTITGTVPFQLVSQLLALGDPEQADSVQFDPLKPPDGLYSLSGGAGDAGNITINANQLIVRNGAGILTTALGTGDGGNITLNVQSAELSNGSLLVTGTTNAGNAGHLEINANQLRVITGTSLSTTPNSSTEKGQGGNATINADFIELSGTPAGAQVPAGIFTATLGLGDAGDLTINAQKLIVADGAQVSSSASGAGEGGNLSVNATDIELTGISADGRFITGLLTSSSLLTVQGSQGTASAGDLTVNTRRLVVRDGSQISAATGGEGAAGNLTINASESIDVIGITTNADPSVEAVSFGVVGDGIIPSAIESNTSGEGTAGNLNINTHRLTIRDGAEVGVRGTRQGSAGNLNITAQAIILENQGAISGATVSGSQGNVTLQTQTLELRGESRITTNSGTADGGNITIETQTLVAIDNSDITANAQQGRGGGVRINAQGVFGTEFRQIPTPKSDITATSELGAEFSGIVEINRPETDGNSALAELPTTIIDPSTLVVAGCASFAESEFIITGRGGLPPSPSDSLSSDGVIVNWIDAVIRPDLNPKSSRENRQQPPENPTPQPTPLIEAQGWIVRPNGSVELVAVPPDVTPHRSGLQPVRCQGFLKSPVSNPEEG</sequence>
<proteinExistence type="predicted"/>
<accession>A0A0F5YBM2</accession>
<feature type="region of interest" description="Disordered" evidence="1">
    <location>
        <begin position="869"/>
        <end position="893"/>
    </location>
</feature>
<dbReference type="InterPro" id="IPR012334">
    <property type="entry name" value="Pectin_lyas_fold"/>
</dbReference>
<dbReference type="PATRIC" id="fig|1637645.4.peg.3953"/>
<feature type="signal peptide" evidence="2">
    <location>
        <begin position="1"/>
        <end position="24"/>
    </location>
</feature>
<dbReference type="EMBL" id="LATL02000200">
    <property type="protein sequence ID" value="KKD36294.1"/>
    <property type="molecule type" value="Genomic_DNA"/>
</dbReference>
<evidence type="ECO:0000256" key="1">
    <source>
        <dbReference type="SAM" id="MobiDB-lite"/>
    </source>
</evidence>
<feature type="chain" id="PRO_5002497666" evidence="2">
    <location>
        <begin position="25"/>
        <end position="942"/>
    </location>
</feature>
<dbReference type="NCBIfam" id="TIGR01901">
    <property type="entry name" value="adhes_NPXG"/>
    <property type="match status" value="1"/>
</dbReference>
<name>A0A0F5YBM2_9CYAN</name>
<dbReference type="Gene3D" id="2.160.20.10">
    <property type="entry name" value="Single-stranded right-handed beta-helix, Pectin lyase-like"/>
    <property type="match status" value="2"/>
</dbReference>
<reference evidence="4 5" key="1">
    <citation type="submission" date="2015-06" db="EMBL/GenBank/DDBJ databases">
        <title>Draft genome assembly of filamentous brackish cyanobacterium Limnoraphis robusta strain CS-951.</title>
        <authorList>
            <person name="Willis A."/>
            <person name="Parks M."/>
            <person name="Burford M.A."/>
        </authorList>
    </citation>
    <scope>NUCLEOTIDE SEQUENCE [LARGE SCALE GENOMIC DNA]</scope>
    <source>
        <strain evidence="4 5">CS-951</strain>
    </source>
</reference>
<dbReference type="Pfam" id="PF05860">
    <property type="entry name" value="TPS"/>
    <property type="match status" value="1"/>
</dbReference>
<keyword evidence="2" id="KW-0732">Signal</keyword>
<evidence type="ECO:0000259" key="3">
    <source>
        <dbReference type="SMART" id="SM00912"/>
    </source>
</evidence>
<dbReference type="OrthoDB" id="502085at2"/>
<gene>
    <name evidence="4" type="ORF">WN50_20570</name>
</gene>